<evidence type="ECO:0000256" key="2">
    <source>
        <dbReference type="SAM" id="MobiDB-lite"/>
    </source>
</evidence>
<gene>
    <name evidence="4" type="ORF">T459_28436</name>
</gene>
<dbReference type="InterPro" id="IPR036875">
    <property type="entry name" value="Znf_CCHC_sf"/>
</dbReference>
<feature type="domain" description="CCHC-type" evidence="3">
    <location>
        <begin position="3"/>
        <end position="17"/>
    </location>
</feature>
<dbReference type="PROSITE" id="PS50158">
    <property type="entry name" value="ZF_CCHC"/>
    <property type="match status" value="1"/>
</dbReference>
<reference evidence="4 5" key="2">
    <citation type="journal article" date="2017" name="Genome Biol.">
        <title>New reference genome sequences of hot pepper reveal the massive evolution of plant disease-resistance genes by retroduplication.</title>
        <authorList>
            <person name="Kim S."/>
            <person name="Park J."/>
            <person name="Yeom S.I."/>
            <person name="Kim Y.M."/>
            <person name="Seo E."/>
            <person name="Kim K.T."/>
            <person name="Kim M.S."/>
            <person name="Lee J.M."/>
            <person name="Cheong K."/>
            <person name="Shin H.S."/>
            <person name="Kim S.B."/>
            <person name="Han K."/>
            <person name="Lee J."/>
            <person name="Park M."/>
            <person name="Lee H.A."/>
            <person name="Lee H.Y."/>
            <person name="Lee Y."/>
            <person name="Oh S."/>
            <person name="Lee J.H."/>
            <person name="Choi E."/>
            <person name="Choi E."/>
            <person name="Lee S.E."/>
            <person name="Jeon J."/>
            <person name="Kim H."/>
            <person name="Choi G."/>
            <person name="Song H."/>
            <person name="Lee J."/>
            <person name="Lee S.C."/>
            <person name="Kwon J.K."/>
            <person name="Lee H.Y."/>
            <person name="Koo N."/>
            <person name="Hong Y."/>
            <person name="Kim R.W."/>
            <person name="Kang W.H."/>
            <person name="Huh J.H."/>
            <person name="Kang B.C."/>
            <person name="Yang T.J."/>
            <person name="Lee Y.H."/>
            <person name="Bennetzen J.L."/>
            <person name="Choi D."/>
        </authorList>
    </citation>
    <scope>NUCLEOTIDE SEQUENCE [LARGE SCALE GENOMIC DNA]</scope>
    <source>
        <strain evidence="5">cv. CM334</strain>
    </source>
</reference>
<accession>A0A2G2YGW2</accession>
<protein>
    <recommendedName>
        <fullName evidence="3">CCHC-type domain-containing protein</fullName>
    </recommendedName>
</protein>
<evidence type="ECO:0000256" key="1">
    <source>
        <dbReference type="PROSITE-ProRule" id="PRU00047"/>
    </source>
</evidence>
<keyword evidence="5" id="KW-1185">Reference proteome</keyword>
<feature type="region of interest" description="Disordered" evidence="2">
    <location>
        <begin position="39"/>
        <end position="101"/>
    </location>
</feature>
<comment type="caution">
    <text evidence="4">The sequence shown here is derived from an EMBL/GenBank/DDBJ whole genome shotgun (WGS) entry which is preliminary data.</text>
</comment>
<dbReference type="AlphaFoldDB" id="A0A2G2YGW2"/>
<dbReference type="Proteomes" id="UP000222542">
    <property type="component" value="Unassembled WGS sequence"/>
</dbReference>
<dbReference type="InterPro" id="IPR001878">
    <property type="entry name" value="Znf_CCHC"/>
</dbReference>
<feature type="compositionally biased region" description="Basic and acidic residues" evidence="2">
    <location>
        <begin position="55"/>
        <end position="67"/>
    </location>
</feature>
<name>A0A2G2YGW2_CAPAN</name>
<evidence type="ECO:0000313" key="4">
    <source>
        <dbReference type="EMBL" id="PHT68949.1"/>
    </source>
</evidence>
<dbReference type="OMA" id="PMGICES"/>
<feature type="compositionally biased region" description="Acidic residues" evidence="2">
    <location>
        <begin position="39"/>
        <end position="48"/>
    </location>
</feature>
<evidence type="ECO:0000259" key="3">
    <source>
        <dbReference type="PROSITE" id="PS50158"/>
    </source>
</evidence>
<dbReference type="Gramene" id="PHT68949">
    <property type="protein sequence ID" value="PHT68949"/>
    <property type="gene ID" value="T459_28436"/>
</dbReference>
<keyword evidence="1" id="KW-0862">Zinc</keyword>
<evidence type="ECO:0000313" key="5">
    <source>
        <dbReference type="Proteomes" id="UP000222542"/>
    </source>
</evidence>
<keyword evidence="1" id="KW-0863">Zinc-finger</keyword>
<sequence length="139" mass="15329">MTCGHCGAPGHNQRKCPLTKSVGPELHVVPLSAAVVDTNGDESEEDEQPTMQPKRISEAKTRLEAKKVPHRPTGTRKIGFKRDENGASIPKNLPYSPKKLSYKGNAAMTSNQLNVEKKKRIGKLKTMRGEVILSSRKKK</sequence>
<dbReference type="GO" id="GO:0008270">
    <property type="term" value="F:zinc ion binding"/>
    <property type="evidence" value="ECO:0007669"/>
    <property type="project" value="UniProtKB-KW"/>
</dbReference>
<organism evidence="4 5">
    <name type="scientific">Capsicum annuum</name>
    <name type="common">Capsicum pepper</name>
    <dbReference type="NCBI Taxonomy" id="4072"/>
    <lineage>
        <taxon>Eukaryota</taxon>
        <taxon>Viridiplantae</taxon>
        <taxon>Streptophyta</taxon>
        <taxon>Embryophyta</taxon>
        <taxon>Tracheophyta</taxon>
        <taxon>Spermatophyta</taxon>
        <taxon>Magnoliopsida</taxon>
        <taxon>eudicotyledons</taxon>
        <taxon>Gunneridae</taxon>
        <taxon>Pentapetalae</taxon>
        <taxon>asterids</taxon>
        <taxon>lamiids</taxon>
        <taxon>Solanales</taxon>
        <taxon>Solanaceae</taxon>
        <taxon>Solanoideae</taxon>
        <taxon>Capsiceae</taxon>
        <taxon>Capsicum</taxon>
    </lineage>
</organism>
<keyword evidence="1" id="KW-0479">Metal-binding</keyword>
<proteinExistence type="predicted"/>
<dbReference type="STRING" id="4072.A0A2G2YGW2"/>
<dbReference type="EMBL" id="AYRZ02000011">
    <property type="protein sequence ID" value="PHT68949.1"/>
    <property type="molecule type" value="Genomic_DNA"/>
</dbReference>
<reference evidence="4 5" key="1">
    <citation type="journal article" date="2014" name="Nat. Genet.">
        <title>Genome sequence of the hot pepper provides insights into the evolution of pungency in Capsicum species.</title>
        <authorList>
            <person name="Kim S."/>
            <person name="Park M."/>
            <person name="Yeom S.I."/>
            <person name="Kim Y.M."/>
            <person name="Lee J.M."/>
            <person name="Lee H.A."/>
            <person name="Seo E."/>
            <person name="Choi J."/>
            <person name="Cheong K."/>
            <person name="Kim K.T."/>
            <person name="Jung K."/>
            <person name="Lee G.W."/>
            <person name="Oh S.K."/>
            <person name="Bae C."/>
            <person name="Kim S.B."/>
            <person name="Lee H.Y."/>
            <person name="Kim S.Y."/>
            <person name="Kim M.S."/>
            <person name="Kang B.C."/>
            <person name="Jo Y.D."/>
            <person name="Yang H.B."/>
            <person name="Jeong H.J."/>
            <person name="Kang W.H."/>
            <person name="Kwon J.K."/>
            <person name="Shin C."/>
            <person name="Lim J.Y."/>
            <person name="Park J.H."/>
            <person name="Huh J.H."/>
            <person name="Kim J.S."/>
            <person name="Kim B.D."/>
            <person name="Cohen O."/>
            <person name="Paran I."/>
            <person name="Suh M.C."/>
            <person name="Lee S.B."/>
            <person name="Kim Y.K."/>
            <person name="Shin Y."/>
            <person name="Noh S.J."/>
            <person name="Park J."/>
            <person name="Seo Y.S."/>
            <person name="Kwon S.Y."/>
            <person name="Kim H.A."/>
            <person name="Park J.M."/>
            <person name="Kim H.J."/>
            <person name="Choi S.B."/>
            <person name="Bosland P.W."/>
            <person name="Reeves G."/>
            <person name="Jo S.H."/>
            <person name="Lee B.W."/>
            <person name="Cho H.T."/>
            <person name="Choi H.S."/>
            <person name="Lee M.S."/>
            <person name="Yu Y."/>
            <person name="Do Choi Y."/>
            <person name="Park B.S."/>
            <person name="van Deynze A."/>
            <person name="Ashrafi H."/>
            <person name="Hill T."/>
            <person name="Kim W.T."/>
            <person name="Pai H.S."/>
            <person name="Ahn H.K."/>
            <person name="Yeam I."/>
            <person name="Giovannoni J.J."/>
            <person name="Rose J.K."/>
            <person name="Sorensen I."/>
            <person name="Lee S.J."/>
            <person name="Kim R.W."/>
            <person name="Choi I.Y."/>
            <person name="Choi B.S."/>
            <person name="Lim J.S."/>
            <person name="Lee Y.H."/>
            <person name="Choi D."/>
        </authorList>
    </citation>
    <scope>NUCLEOTIDE SEQUENCE [LARGE SCALE GENOMIC DNA]</scope>
    <source>
        <strain evidence="5">cv. CM334</strain>
    </source>
</reference>
<dbReference type="SUPFAM" id="SSF57756">
    <property type="entry name" value="Retrovirus zinc finger-like domains"/>
    <property type="match status" value="1"/>
</dbReference>
<dbReference type="GO" id="GO:0003676">
    <property type="term" value="F:nucleic acid binding"/>
    <property type="evidence" value="ECO:0007669"/>
    <property type="project" value="InterPro"/>
</dbReference>